<dbReference type="PROSITE" id="PS01331">
    <property type="entry name" value="THYMIDYLATE_KINASE"/>
    <property type="match status" value="1"/>
</dbReference>
<evidence type="ECO:0000259" key="9">
    <source>
        <dbReference type="Pfam" id="PF02223"/>
    </source>
</evidence>
<gene>
    <name evidence="8 10" type="primary">tmk</name>
    <name evidence="10" type="ORF">CA13_13420</name>
</gene>
<dbReference type="GO" id="GO:0004798">
    <property type="term" value="F:dTMP kinase activity"/>
    <property type="evidence" value="ECO:0007669"/>
    <property type="project" value="UniProtKB-UniRule"/>
</dbReference>
<dbReference type="EC" id="2.7.4.9" evidence="8"/>
<evidence type="ECO:0000256" key="4">
    <source>
        <dbReference type="ARBA" id="ARBA00022741"/>
    </source>
</evidence>
<dbReference type="Gene3D" id="3.40.50.300">
    <property type="entry name" value="P-loop containing nucleotide triphosphate hydrolases"/>
    <property type="match status" value="1"/>
</dbReference>
<dbReference type="EMBL" id="SJPJ01000001">
    <property type="protein sequence ID" value="TWT79931.1"/>
    <property type="molecule type" value="Genomic_DNA"/>
</dbReference>
<dbReference type="PANTHER" id="PTHR10344">
    <property type="entry name" value="THYMIDYLATE KINASE"/>
    <property type="match status" value="1"/>
</dbReference>
<evidence type="ECO:0000256" key="6">
    <source>
        <dbReference type="ARBA" id="ARBA00022840"/>
    </source>
</evidence>
<keyword evidence="6 8" id="KW-0067">ATP-binding</keyword>
<reference evidence="10 11" key="1">
    <citation type="submission" date="2019-02" db="EMBL/GenBank/DDBJ databases">
        <title>Deep-cultivation of Planctomycetes and their phenomic and genomic characterization uncovers novel biology.</title>
        <authorList>
            <person name="Wiegand S."/>
            <person name="Jogler M."/>
            <person name="Boedeker C."/>
            <person name="Pinto D."/>
            <person name="Vollmers J."/>
            <person name="Rivas-Marin E."/>
            <person name="Kohn T."/>
            <person name="Peeters S.H."/>
            <person name="Heuer A."/>
            <person name="Rast P."/>
            <person name="Oberbeckmann S."/>
            <person name="Bunk B."/>
            <person name="Jeske O."/>
            <person name="Meyerdierks A."/>
            <person name="Storesund J.E."/>
            <person name="Kallscheuer N."/>
            <person name="Luecker S."/>
            <person name="Lage O.M."/>
            <person name="Pohl T."/>
            <person name="Merkel B.J."/>
            <person name="Hornburger P."/>
            <person name="Mueller R.-W."/>
            <person name="Bruemmer F."/>
            <person name="Labrenz M."/>
            <person name="Spormann A.M."/>
            <person name="Op Den Camp H."/>
            <person name="Overmann J."/>
            <person name="Amann R."/>
            <person name="Jetten M.S.M."/>
            <person name="Mascher T."/>
            <person name="Medema M.H."/>
            <person name="Devos D.P."/>
            <person name="Kaster A.-K."/>
            <person name="Ovreas L."/>
            <person name="Rohde M."/>
            <person name="Galperin M.Y."/>
            <person name="Jogler C."/>
        </authorList>
    </citation>
    <scope>NUCLEOTIDE SEQUENCE [LARGE SCALE GENOMIC DNA]</scope>
    <source>
        <strain evidence="10 11">CA13</strain>
    </source>
</reference>
<keyword evidence="2 8" id="KW-0808">Transferase</keyword>
<dbReference type="Proteomes" id="UP000315010">
    <property type="component" value="Unassembled WGS sequence"/>
</dbReference>
<dbReference type="GO" id="GO:0006227">
    <property type="term" value="P:dUDP biosynthetic process"/>
    <property type="evidence" value="ECO:0007669"/>
    <property type="project" value="TreeGrafter"/>
</dbReference>
<comment type="caution">
    <text evidence="10">The sequence shown here is derived from an EMBL/GenBank/DDBJ whole genome shotgun (WGS) entry which is preliminary data.</text>
</comment>
<dbReference type="SUPFAM" id="SSF52540">
    <property type="entry name" value="P-loop containing nucleoside triphosphate hydrolases"/>
    <property type="match status" value="1"/>
</dbReference>
<evidence type="ECO:0000313" key="10">
    <source>
        <dbReference type="EMBL" id="TWT79931.1"/>
    </source>
</evidence>
<dbReference type="CDD" id="cd01672">
    <property type="entry name" value="TMPK"/>
    <property type="match status" value="1"/>
</dbReference>
<comment type="function">
    <text evidence="8">Phosphorylation of dTMP to form dTDP in both de novo and salvage pathways of dTTP synthesis.</text>
</comment>
<dbReference type="HAMAP" id="MF_00165">
    <property type="entry name" value="Thymidylate_kinase"/>
    <property type="match status" value="1"/>
</dbReference>
<name>A0A5C5YZE8_9BACT</name>
<evidence type="ECO:0000256" key="1">
    <source>
        <dbReference type="ARBA" id="ARBA00009776"/>
    </source>
</evidence>
<evidence type="ECO:0000256" key="5">
    <source>
        <dbReference type="ARBA" id="ARBA00022777"/>
    </source>
</evidence>
<dbReference type="NCBIfam" id="TIGR00041">
    <property type="entry name" value="DTMP_kinase"/>
    <property type="match status" value="1"/>
</dbReference>
<dbReference type="GO" id="GO:0005829">
    <property type="term" value="C:cytosol"/>
    <property type="evidence" value="ECO:0007669"/>
    <property type="project" value="TreeGrafter"/>
</dbReference>
<comment type="similarity">
    <text evidence="1 8">Belongs to the thymidylate kinase family.</text>
</comment>
<feature type="binding site" evidence="8">
    <location>
        <begin position="15"/>
        <end position="22"/>
    </location>
    <ligand>
        <name>ATP</name>
        <dbReference type="ChEBI" id="CHEBI:30616"/>
    </ligand>
</feature>
<dbReference type="GO" id="GO:0006235">
    <property type="term" value="P:dTTP biosynthetic process"/>
    <property type="evidence" value="ECO:0007669"/>
    <property type="project" value="UniProtKB-UniRule"/>
</dbReference>
<keyword evidence="11" id="KW-1185">Reference proteome</keyword>
<comment type="catalytic activity">
    <reaction evidence="7 8">
        <text>dTMP + ATP = dTDP + ADP</text>
        <dbReference type="Rhea" id="RHEA:13517"/>
        <dbReference type="ChEBI" id="CHEBI:30616"/>
        <dbReference type="ChEBI" id="CHEBI:58369"/>
        <dbReference type="ChEBI" id="CHEBI:63528"/>
        <dbReference type="ChEBI" id="CHEBI:456216"/>
        <dbReference type="EC" id="2.7.4.9"/>
    </reaction>
</comment>
<accession>A0A5C5YZE8</accession>
<keyword evidence="3 8" id="KW-0545">Nucleotide biosynthesis</keyword>
<organism evidence="10 11">
    <name type="scientific">Novipirellula herctigrandis</name>
    <dbReference type="NCBI Taxonomy" id="2527986"/>
    <lineage>
        <taxon>Bacteria</taxon>
        <taxon>Pseudomonadati</taxon>
        <taxon>Planctomycetota</taxon>
        <taxon>Planctomycetia</taxon>
        <taxon>Pirellulales</taxon>
        <taxon>Pirellulaceae</taxon>
        <taxon>Novipirellula</taxon>
    </lineage>
</organism>
<dbReference type="RefSeq" id="WP_146395048.1">
    <property type="nucleotide sequence ID" value="NZ_SJPJ01000001.1"/>
</dbReference>
<keyword evidence="5 8" id="KW-0418">Kinase</keyword>
<dbReference type="Pfam" id="PF02223">
    <property type="entry name" value="Thymidylate_kin"/>
    <property type="match status" value="1"/>
</dbReference>
<proteinExistence type="inferred from homology"/>
<evidence type="ECO:0000256" key="8">
    <source>
        <dbReference type="HAMAP-Rule" id="MF_00165"/>
    </source>
</evidence>
<evidence type="ECO:0000256" key="3">
    <source>
        <dbReference type="ARBA" id="ARBA00022727"/>
    </source>
</evidence>
<dbReference type="AlphaFoldDB" id="A0A5C5YZE8"/>
<dbReference type="InterPro" id="IPR027417">
    <property type="entry name" value="P-loop_NTPase"/>
</dbReference>
<feature type="domain" description="Thymidylate kinase-like" evidence="9">
    <location>
        <begin position="13"/>
        <end position="195"/>
    </location>
</feature>
<dbReference type="InterPro" id="IPR018095">
    <property type="entry name" value="Thymidylate_kin_CS"/>
</dbReference>
<keyword evidence="4 8" id="KW-0547">Nucleotide-binding</keyword>
<evidence type="ECO:0000313" key="11">
    <source>
        <dbReference type="Proteomes" id="UP000315010"/>
    </source>
</evidence>
<dbReference type="PANTHER" id="PTHR10344:SF4">
    <property type="entry name" value="UMP-CMP KINASE 2, MITOCHONDRIAL"/>
    <property type="match status" value="1"/>
</dbReference>
<dbReference type="InterPro" id="IPR018094">
    <property type="entry name" value="Thymidylate_kinase"/>
</dbReference>
<sequence length="223" mass="24694">MSVSAPPGIFIVVDGIDGAGKSTQVDRFREQFELAGRETIASKEPTDGPWGRRIRDSAVTGRMSLEDELSAFIEDRREHVAGLIRPSVAAGKIVIVDRYFYSTVAYQGLRGADTDELLKKMRAEFPIPDVTLFFDLPVPVALKRISENRGDTPNEFEHEAALRQIRDLFDHMANVCPEVEKIDCSSDPDEVTQAIARTLLRRLSIDPASPLAERLGRVASGAR</sequence>
<dbReference type="InterPro" id="IPR039430">
    <property type="entry name" value="Thymidylate_kin-like_dom"/>
</dbReference>
<dbReference type="OrthoDB" id="9774907at2"/>
<dbReference type="GO" id="GO:0005524">
    <property type="term" value="F:ATP binding"/>
    <property type="evidence" value="ECO:0007669"/>
    <property type="project" value="UniProtKB-UniRule"/>
</dbReference>
<protein>
    <recommendedName>
        <fullName evidence="8">Thymidylate kinase</fullName>
        <ecNumber evidence="8">2.7.4.9</ecNumber>
    </recommendedName>
    <alternativeName>
        <fullName evidence="8">dTMP kinase</fullName>
    </alternativeName>
</protein>
<dbReference type="GO" id="GO:0006233">
    <property type="term" value="P:dTDP biosynthetic process"/>
    <property type="evidence" value="ECO:0007669"/>
    <property type="project" value="InterPro"/>
</dbReference>
<evidence type="ECO:0000256" key="7">
    <source>
        <dbReference type="ARBA" id="ARBA00048743"/>
    </source>
</evidence>
<evidence type="ECO:0000256" key="2">
    <source>
        <dbReference type="ARBA" id="ARBA00022679"/>
    </source>
</evidence>